<evidence type="ECO:0000256" key="2">
    <source>
        <dbReference type="ARBA" id="ARBA00022840"/>
    </source>
</evidence>
<dbReference type="PRINTS" id="PR01590">
    <property type="entry name" value="HTHFIS"/>
</dbReference>
<evidence type="ECO:0000256" key="3">
    <source>
        <dbReference type="ARBA" id="ARBA00023015"/>
    </source>
</evidence>
<dbReference type="PANTHER" id="PTHR32071:SF120">
    <property type="entry name" value="TRANSCRIPTIONAL REGULATOR-RELATED"/>
    <property type="match status" value="1"/>
</dbReference>
<sequence length="480" mass="53602">MKTLKSIMIIGEGDNKDHIINQLSTMGWTVSHVGCVKQAFKKARINPPLVGLIFIESSHSILSSEIQNLINESSTRWTAIVDKQLLSDKKICQVIGQLFCAYHTLPIDPKKLHFTLETLLEIAQLTVSPSCQSEADPMEYKMVGNSPIMKALFKTIHKVAVVDAPVFIQGESGTGKELTARAIHEESRRADNPFNAVNCGALPSNLIQSELFGHEKGAFTGASQRKIGIIENTQGGTLFLDEVGDLPLELQVNLLRFLENHTIQRVGGLKEIEVDVRVLAATHVDLENAVEEGSFREDLYHRLNVLQVRVPALRLRGDDIEILAQHFFNKFANEKSLQVTGFNKESLALMRLYEWPGNIRELINRVRRAMVMCDHHLIRPADLGLERRHCASRHAESLEEARDIAERGVVQAALARNSFNIQHAARELGISRVTLYRLMEKHKITRASEAPSQKGGLVEDGTSRDLTNVLHFSSIKKGPS</sequence>
<dbReference type="SUPFAM" id="SSF46689">
    <property type="entry name" value="Homeodomain-like"/>
    <property type="match status" value="1"/>
</dbReference>
<dbReference type="InterPro" id="IPR025944">
    <property type="entry name" value="Sigma_54_int_dom_CS"/>
</dbReference>
<keyword evidence="4" id="KW-0804">Transcription</keyword>
<keyword evidence="7" id="KW-1185">Reference proteome</keyword>
<evidence type="ECO:0000256" key="1">
    <source>
        <dbReference type="ARBA" id="ARBA00022741"/>
    </source>
</evidence>
<dbReference type="PROSITE" id="PS50045">
    <property type="entry name" value="SIGMA54_INTERACT_4"/>
    <property type="match status" value="1"/>
</dbReference>
<dbReference type="Gene3D" id="1.10.8.60">
    <property type="match status" value="1"/>
</dbReference>
<dbReference type="GO" id="GO:0005524">
    <property type="term" value="F:ATP binding"/>
    <property type="evidence" value="ECO:0007669"/>
    <property type="project" value="UniProtKB-KW"/>
</dbReference>
<evidence type="ECO:0000313" key="7">
    <source>
        <dbReference type="Proteomes" id="UP000267400"/>
    </source>
</evidence>
<dbReference type="SMART" id="SM00382">
    <property type="entry name" value="AAA"/>
    <property type="match status" value="1"/>
</dbReference>
<dbReference type="InterPro" id="IPR002197">
    <property type="entry name" value="HTH_Fis"/>
</dbReference>
<dbReference type="InterPro" id="IPR045343">
    <property type="entry name" value="VpsR"/>
</dbReference>
<evidence type="ECO:0000256" key="4">
    <source>
        <dbReference type="ARBA" id="ARBA00023163"/>
    </source>
</evidence>
<keyword evidence="3" id="KW-0805">Transcription regulation</keyword>
<dbReference type="Gene3D" id="3.40.50.300">
    <property type="entry name" value="P-loop containing nucleotide triphosphate hydrolases"/>
    <property type="match status" value="1"/>
</dbReference>
<accession>A0A431V787</accession>
<dbReference type="Proteomes" id="UP000267400">
    <property type="component" value="Unassembled WGS sequence"/>
</dbReference>
<dbReference type="InterPro" id="IPR058031">
    <property type="entry name" value="AAA_lid_NorR"/>
</dbReference>
<organism evidence="6 7">
    <name type="scientific">Halomonas nitroreducens</name>
    <dbReference type="NCBI Taxonomy" id="447425"/>
    <lineage>
        <taxon>Bacteria</taxon>
        <taxon>Pseudomonadati</taxon>
        <taxon>Pseudomonadota</taxon>
        <taxon>Gammaproteobacteria</taxon>
        <taxon>Oceanospirillales</taxon>
        <taxon>Halomonadaceae</taxon>
        <taxon>Halomonas</taxon>
    </lineage>
</organism>
<dbReference type="Pfam" id="PF00158">
    <property type="entry name" value="Sigma54_activat"/>
    <property type="match status" value="1"/>
</dbReference>
<dbReference type="GO" id="GO:0043565">
    <property type="term" value="F:sequence-specific DNA binding"/>
    <property type="evidence" value="ECO:0007669"/>
    <property type="project" value="InterPro"/>
</dbReference>
<name>A0A431V787_9GAMM</name>
<comment type="caution">
    <text evidence="6">The sequence shown here is derived from an EMBL/GenBank/DDBJ whole genome shotgun (WGS) entry which is preliminary data.</text>
</comment>
<evidence type="ECO:0000313" key="6">
    <source>
        <dbReference type="EMBL" id="RTR05649.1"/>
    </source>
</evidence>
<dbReference type="Pfam" id="PF20161">
    <property type="entry name" value="VpsR"/>
    <property type="match status" value="1"/>
</dbReference>
<dbReference type="InterPro" id="IPR027417">
    <property type="entry name" value="P-loop_NTPase"/>
</dbReference>
<dbReference type="RefSeq" id="WP_126482046.1">
    <property type="nucleotide sequence ID" value="NZ_RXNS01000004.1"/>
</dbReference>
<dbReference type="FunFam" id="3.40.50.300:FF:000006">
    <property type="entry name" value="DNA-binding transcriptional regulator NtrC"/>
    <property type="match status" value="1"/>
</dbReference>
<feature type="domain" description="Sigma-54 factor interaction" evidence="5">
    <location>
        <begin position="142"/>
        <end position="371"/>
    </location>
</feature>
<reference evidence="6 7" key="1">
    <citation type="submission" date="2018-12" db="EMBL/GenBank/DDBJ databases">
        <authorList>
            <person name="Yu L."/>
        </authorList>
    </citation>
    <scope>NUCLEOTIDE SEQUENCE [LARGE SCALE GENOMIC DNA]</scope>
    <source>
        <strain evidence="6 7">11S</strain>
    </source>
</reference>
<dbReference type="Pfam" id="PF02954">
    <property type="entry name" value="HTH_8"/>
    <property type="match status" value="1"/>
</dbReference>
<keyword evidence="1" id="KW-0547">Nucleotide-binding</keyword>
<dbReference type="InterPro" id="IPR002078">
    <property type="entry name" value="Sigma_54_int"/>
</dbReference>
<dbReference type="Pfam" id="PF25601">
    <property type="entry name" value="AAA_lid_14"/>
    <property type="match status" value="1"/>
</dbReference>
<dbReference type="GO" id="GO:0006355">
    <property type="term" value="P:regulation of DNA-templated transcription"/>
    <property type="evidence" value="ECO:0007669"/>
    <property type="project" value="InterPro"/>
</dbReference>
<dbReference type="SUPFAM" id="SSF52540">
    <property type="entry name" value="P-loop containing nucleoside triphosphate hydrolases"/>
    <property type="match status" value="1"/>
</dbReference>
<dbReference type="OrthoDB" id="9804019at2"/>
<dbReference type="InterPro" id="IPR009057">
    <property type="entry name" value="Homeodomain-like_sf"/>
</dbReference>
<protein>
    <submittedName>
        <fullName evidence="6">Sigma-54-dependent Fis family transcriptional regulator</fullName>
    </submittedName>
</protein>
<keyword evidence="2" id="KW-0067">ATP-binding</keyword>
<dbReference type="PANTHER" id="PTHR32071">
    <property type="entry name" value="TRANSCRIPTIONAL REGULATORY PROTEIN"/>
    <property type="match status" value="1"/>
</dbReference>
<dbReference type="PROSITE" id="PS00688">
    <property type="entry name" value="SIGMA54_INTERACT_3"/>
    <property type="match status" value="1"/>
</dbReference>
<evidence type="ECO:0000259" key="5">
    <source>
        <dbReference type="PROSITE" id="PS50045"/>
    </source>
</evidence>
<proteinExistence type="predicted"/>
<dbReference type="Gene3D" id="1.10.10.60">
    <property type="entry name" value="Homeodomain-like"/>
    <property type="match status" value="1"/>
</dbReference>
<dbReference type="AlphaFoldDB" id="A0A431V787"/>
<dbReference type="EMBL" id="RXNS01000004">
    <property type="protein sequence ID" value="RTR05649.1"/>
    <property type="molecule type" value="Genomic_DNA"/>
</dbReference>
<gene>
    <name evidence="6" type="ORF">EKG36_06035</name>
</gene>
<dbReference type="InterPro" id="IPR003593">
    <property type="entry name" value="AAA+_ATPase"/>
</dbReference>
<dbReference type="CDD" id="cd00009">
    <property type="entry name" value="AAA"/>
    <property type="match status" value="1"/>
</dbReference>